<reference evidence="2 3" key="1">
    <citation type="submission" date="2019-11" db="EMBL/GenBank/DDBJ databases">
        <authorList>
            <person name="Holert J."/>
        </authorList>
    </citation>
    <scope>NUCLEOTIDE SEQUENCE [LARGE SCALE GENOMIC DNA]</scope>
    <source>
        <strain evidence="2">BC5_2</strain>
    </source>
</reference>
<keyword evidence="1" id="KW-0472">Membrane</keyword>
<accession>A0A5S9PVW3</accession>
<keyword evidence="1" id="KW-1133">Transmembrane helix</keyword>
<protein>
    <submittedName>
        <fullName evidence="2">Uncharacterized protein</fullName>
    </submittedName>
</protein>
<sequence>MELFRIVMSVASFVAGVYLIVDLFSYGFDMYVFAGVIAAFYIAHLIWPKNRKKDDADDGLWILDIIEFVVELPYQGVGLLLRGIGRIFRSSGGIDFDL</sequence>
<name>A0A5S9PVW3_9GAMM</name>
<feature type="transmembrane region" description="Helical" evidence="1">
    <location>
        <begin position="6"/>
        <end position="24"/>
    </location>
</feature>
<evidence type="ECO:0000256" key="1">
    <source>
        <dbReference type="SAM" id="Phobius"/>
    </source>
</evidence>
<keyword evidence="1" id="KW-0812">Transmembrane</keyword>
<dbReference type="EMBL" id="CACSII010000017">
    <property type="protein sequence ID" value="CAA0113075.1"/>
    <property type="molecule type" value="Genomic_DNA"/>
</dbReference>
<organism evidence="2 3">
    <name type="scientific">BD1-7 clade bacterium</name>
    <dbReference type="NCBI Taxonomy" id="2029982"/>
    <lineage>
        <taxon>Bacteria</taxon>
        <taxon>Pseudomonadati</taxon>
        <taxon>Pseudomonadota</taxon>
        <taxon>Gammaproteobacteria</taxon>
        <taxon>Cellvibrionales</taxon>
        <taxon>Spongiibacteraceae</taxon>
        <taxon>BD1-7 clade</taxon>
    </lineage>
</organism>
<dbReference type="OrthoDB" id="6401532at2"/>
<proteinExistence type="predicted"/>
<evidence type="ECO:0000313" key="3">
    <source>
        <dbReference type="Proteomes" id="UP000434580"/>
    </source>
</evidence>
<dbReference type="AlphaFoldDB" id="A0A5S9PVW3"/>
<dbReference type="Proteomes" id="UP000434580">
    <property type="component" value="Unassembled WGS sequence"/>
</dbReference>
<evidence type="ECO:0000313" key="2">
    <source>
        <dbReference type="EMBL" id="CAA0113075.1"/>
    </source>
</evidence>
<feature type="transmembrane region" description="Helical" evidence="1">
    <location>
        <begin position="31"/>
        <end position="47"/>
    </location>
</feature>
<gene>
    <name evidence="2" type="ORF">DPBNPPHM_01615</name>
</gene>